<gene>
    <name evidence="1" type="ORF">P175DRAFT_0217482</name>
</gene>
<reference evidence="1 2" key="1">
    <citation type="journal article" date="2018" name="Proc. Natl. Acad. Sci. U.S.A.">
        <title>Linking secondary metabolites to gene clusters through genome sequencing of six diverse Aspergillus species.</title>
        <authorList>
            <person name="Kaerboelling I."/>
            <person name="Vesth T.C."/>
            <person name="Frisvad J.C."/>
            <person name="Nybo J.L."/>
            <person name="Theobald S."/>
            <person name="Kuo A."/>
            <person name="Bowyer P."/>
            <person name="Matsuda Y."/>
            <person name="Mondo S."/>
            <person name="Lyhne E.K."/>
            <person name="Kogle M.E."/>
            <person name="Clum A."/>
            <person name="Lipzen A."/>
            <person name="Salamov A."/>
            <person name="Ngan C.Y."/>
            <person name="Daum C."/>
            <person name="Chiniquy J."/>
            <person name="Barry K."/>
            <person name="LaButti K."/>
            <person name="Haridas S."/>
            <person name="Simmons B.A."/>
            <person name="Magnuson J.K."/>
            <person name="Mortensen U.H."/>
            <person name="Larsen T.O."/>
            <person name="Grigoriev I.V."/>
            <person name="Baker S.E."/>
            <person name="Andersen M.R."/>
        </authorList>
    </citation>
    <scope>NUCLEOTIDE SEQUENCE [LARGE SCALE GENOMIC DNA]</scope>
    <source>
        <strain evidence="1 2">IBT 24754</strain>
    </source>
</reference>
<dbReference type="VEuPathDB" id="FungiDB:P175DRAFT_0217482"/>
<dbReference type="GeneID" id="63809498"/>
<dbReference type="EMBL" id="MSFN02000004">
    <property type="protein sequence ID" value="PTU20469.1"/>
    <property type="molecule type" value="Genomic_DNA"/>
</dbReference>
<dbReference type="RefSeq" id="XP_040751861.1">
    <property type="nucleotide sequence ID" value="XM_040892616.1"/>
</dbReference>
<dbReference type="Proteomes" id="UP000244073">
    <property type="component" value="Unassembled WGS sequence"/>
</dbReference>
<organism evidence="1 2">
    <name type="scientific">Aspergillus ochraceoroseus IBT 24754</name>
    <dbReference type="NCBI Taxonomy" id="1392256"/>
    <lineage>
        <taxon>Eukaryota</taxon>
        <taxon>Fungi</taxon>
        <taxon>Dikarya</taxon>
        <taxon>Ascomycota</taxon>
        <taxon>Pezizomycotina</taxon>
        <taxon>Eurotiomycetes</taxon>
        <taxon>Eurotiomycetidae</taxon>
        <taxon>Eurotiales</taxon>
        <taxon>Aspergillaceae</taxon>
        <taxon>Aspergillus</taxon>
        <taxon>Aspergillus subgen. Nidulantes</taxon>
    </lineage>
</organism>
<sequence length="127" mass="14860">MELLGVVSCMSMSHVSTTFCSPLALLSRTWYTHKKPRNGRYINRQGKRIKLFRLHEQRSGCIRRKLARTTTIGKENLKKDNTLQPARSQWGDTELFMLIIGLSWMSPKRIQPSDTYPWYLVYQPEGK</sequence>
<evidence type="ECO:0000313" key="1">
    <source>
        <dbReference type="EMBL" id="PTU20469.1"/>
    </source>
</evidence>
<name>A0A2T5LW19_9EURO</name>
<comment type="caution">
    <text evidence="1">The sequence shown here is derived from an EMBL/GenBank/DDBJ whole genome shotgun (WGS) entry which is preliminary data.</text>
</comment>
<evidence type="ECO:0000313" key="2">
    <source>
        <dbReference type="Proteomes" id="UP000244073"/>
    </source>
</evidence>
<proteinExistence type="predicted"/>
<dbReference type="AlphaFoldDB" id="A0A2T5LW19"/>
<protein>
    <submittedName>
        <fullName evidence="1">Uncharacterized protein</fullName>
    </submittedName>
</protein>
<accession>A0A2T5LW19</accession>